<feature type="transmembrane region" description="Helical" evidence="2">
    <location>
        <begin position="56"/>
        <end position="77"/>
    </location>
</feature>
<accession>A0AAD7JHJ2</accession>
<feature type="region of interest" description="Disordered" evidence="1">
    <location>
        <begin position="272"/>
        <end position="305"/>
    </location>
</feature>
<dbReference type="AlphaFoldDB" id="A0AAD7JHJ2"/>
<sequence>MDPAAGPPPGFVFNPDNTLGAYQIGVLVSLVLFGVMSTQTYIYYGRFPTDTRNMKLMVALVWVLEFAQAICISIALYKWTITSFGVPLIVPPKTFDISIFFSGVISACVQGFFSFRIYTLSRTLVIPIISWFLSFLRLVVGTAVFITAYRMTALPIFEAQFGWLITTAASVGVGNDLLITVTLVLVLQKQRGEVQARTVPLVDRLIIWTMETGLMTTVASLATLICFLTMKGNLVWGGVFVVVSRLYSNSVLASLNSRQTLRTMNTGYPSVTLSSQMRSNSSNTQPIKMRPLGKESLAMGDEGDA</sequence>
<keyword evidence="5" id="KW-1185">Reference proteome</keyword>
<evidence type="ECO:0000256" key="2">
    <source>
        <dbReference type="SAM" id="Phobius"/>
    </source>
</evidence>
<feature type="transmembrane region" description="Helical" evidence="2">
    <location>
        <begin position="208"/>
        <end position="230"/>
    </location>
</feature>
<gene>
    <name evidence="4" type="ORF">B0H16DRAFT_1526191</name>
</gene>
<dbReference type="PANTHER" id="PTHR40465">
    <property type="entry name" value="CHROMOSOME 1, WHOLE GENOME SHOTGUN SEQUENCE"/>
    <property type="match status" value="1"/>
</dbReference>
<feature type="transmembrane region" description="Helical" evidence="2">
    <location>
        <begin position="20"/>
        <end position="44"/>
    </location>
</feature>
<keyword evidence="2" id="KW-1133">Transmembrane helix</keyword>
<feature type="transmembrane region" description="Helical" evidence="2">
    <location>
        <begin position="236"/>
        <end position="255"/>
    </location>
</feature>
<organism evidence="4 5">
    <name type="scientific">Mycena metata</name>
    <dbReference type="NCBI Taxonomy" id="1033252"/>
    <lineage>
        <taxon>Eukaryota</taxon>
        <taxon>Fungi</taxon>
        <taxon>Dikarya</taxon>
        <taxon>Basidiomycota</taxon>
        <taxon>Agaricomycotina</taxon>
        <taxon>Agaricomycetes</taxon>
        <taxon>Agaricomycetidae</taxon>
        <taxon>Agaricales</taxon>
        <taxon>Marasmiineae</taxon>
        <taxon>Mycenaceae</taxon>
        <taxon>Mycena</taxon>
    </lineage>
</organism>
<name>A0AAD7JHJ2_9AGAR</name>
<feature type="transmembrane region" description="Helical" evidence="2">
    <location>
        <begin position="161"/>
        <end position="187"/>
    </location>
</feature>
<reference evidence="4" key="1">
    <citation type="submission" date="2023-03" db="EMBL/GenBank/DDBJ databases">
        <title>Massive genome expansion in bonnet fungi (Mycena s.s.) driven by repeated elements and novel gene families across ecological guilds.</title>
        <authorList>
            <consortium name="Lawrence Berkeley National Laboratory"/>
            <person name="Harder C.B."/>
            <person name="Miyauchi S."/>
            <person name="Viragh M."/>
            <person name="Kuo A."/>
            <person name="Thoen E."/>
            <person name="Andreopoulos B."/>
            <person name="Lu D."/>
            <person name="Skrede I."/>
            <person name="Drula E."/>
            <person name="Henrissat B."/>
            <person name="Morin E."/>
            <person name="Kohler A."/>
            <person name="Barry K."/>
            <person name="LaButti K."/>
            <person name="Morin E."/>
            <person name="Salamov A."/>
            <person name="Lipzen A."/>
            <person name="Mereny Z."/>
            <person name="Hegedus B."/>
            <person name="Baldrian P."/>
            <person name="Stursova M."/>
            <person name="Weitz H."/>
            <person name="Taylor A."/>
            <person name="Grigoriev I.V."/>
            <person name="Nagy L.G."/>
            <person name="Martin F."/>
            <person name="Kauserud H."/>
        </authorList>
    </citation>
    <scope>NUCLEOTIDE SEQUENCE</scope>
    <source>
        <strain evidence="4">CBHHK182m</strain>
    </source>
</reference>
<dbReference type="Proteomes" id="UP001215598">
    <property type="component" value="Unassembled WGS sequence"/>
</dbReference>
<keyword evidence="2" id="KW-0812">Transmembrane</keyword>
<evidence type="ECO:0000313" key="5">
    <source>
        <dbReference type="Proteomes" id="UP001215598"/>
    </source>
</evidence>
<proteinExistence type="predicted"/>
<evidence type="ECO:0000313" key="4">
    <source>
        <dbReference type="EMBL" id="KAJ7764913.1"/>
    </source>
</evidence>
<dbReference type="Pfam" id="PF20152">
    <property type="entry name" value="DUF6534"/>
    <property type="match status" value="1"/>
</dbReference>
<dbReference type="EMBL" id="JARKIB010000027">
    <property type="protein sequence ID" value="KAJ7764913.1"/>
    <property type="molecule type" value="Genomic_DNA"/>
</dbReference>
<keyword evidence="2" id="KW-0472">Membrane</keyword>
<feature type="transmembrane region" description="Helical" evidence="2">
    <location>
        <begin position="125"/>
        <end position="149"/>
    </location>
</feature>
<feature type="transmembrane region" description="Helical" evidence="2">
    <location>
        <begin position="97"/>
        <end position="118"/>
    </location>
</feature>
<feature type="domain" description="DUF6534" evidence="3">
    <location>
        <begin position="175"/>
        <end position="259"/>
    </location>
</feature>
<evidence type="ECO:0000259" key="3">
    <source>
        <dbReference type="Pfam" id="PF20152"/>
    </source>
</evidence>
<feature type="compositionally biased region" description="Polar residues" evidence="1">
    <location>
        <begin position="272"/>
        <end position="286"/>
    </location>
</feature>
<comment type="caution">
    <text evidence="4">The sequence shown here is derived from an EMBL/GenBank/DDBJ whole genome shotgun (WGS) entry which is preliminary data.</text>
</comment>
<dbReference type="InterPro" id="IPR045339">
    <property type="entry name" value="DUF6534"/>
</dbReference>
<evidence type="ECO:0000256" key="1">
    <source>
        <dbReference type="SAM" id="MobiDB-lite"/>
    </source>
</evidence>
<dbReference type="PANTHER" id="PTHR40465:SF1">
    <property type="entry name" value="DUF6534 DOMAIN-CONTAINING PROTEIN"/>
    <property type="match status" value="1"/>
</dbReference>
<protein>
    <recommendedName>
        <fullName evidence="3">DUF6534 domain-containing protein</fullName>
    </recommendedName>
</protein>